<accession>A0A382ULY6</accession>
<dbReference type="AlphaFoldDB" id="A0A382ULY6"/>
<sequence length="46" mass="5228">EIGLLGMIAIQRSGVRLEWDDKAMRFTNDDAANKLVNPPYHSGWKI</sequence>
<name>A0A382ULY6_9ZZZZ</name>
<organism evidence="2">
    <name type="scientific">marine metagenome</name>
    <dbReference type="NCBI Taxonomy" id="408172"/>
    <lineage>
        <taxon>unclassified sequences</taxon>
        <taxon>metagenomes</taxon>
        <taxon>ecological metagenomes</taxon>
    </lineage>
</organism>
<dbReference type="EMBL" id="UINC01145252">
    <property type="protein sequence ID" value="SVD35273.1"/>
    <property type="molecule type" value="Genomic_DNA"/>
</dbReference>
<gene>
    <name evidence="2" type="ORF">METZ01_LOCUS388127</name>
</gene>
<dbReference type="Pfam" id="PF19051">
    <property type="entry name" value="GFO_IDH_MocA_C2"/>
    <property type="match status" value="1"/>
</dbReference>
<proteinExistence type="predicted"/>
<feature type="non-terminal residue" evidence="2">
    <location>
        <position position="1"/>
    </location>
</feature>
<protein>
    <recommendedName>
        <fullName evidence="1">Gfo/Idh/MocA-like oxidoreductase bacterial type C-terminal domain-containing protein</fullName>
    </recommendedName>
</protein>
<reference evidence="2" key="1">
    <citation type="submission" date="2018-05" db="EMBL/GenBank/DDBJ databases">
        <authorList>
            <person name="Lanie J.A."/>
            <person name="Ng W.-L."/>
            <person name="Kazmierczak K.M."/>
            <person name="Andrzejewski T.M."/>
            <person name="Davidsen T.M."/>
            <person name="Wayne K.J."/>
            <person name="Tettelin H."/>
            <person name="Glass J.I."/>
            <person name="Rusch D."/>
            <person name="Podicherti R."/>
            <person name="Tsui H.-C.T."/>
            <person name="Winkler M.E."/>
        </authorList>
    </citation>
    <scope>NUCLEOTIDE SEQUENCE</scope>
</reference>
<evidence type="ECO:0000259" key="1">
    <source>
        <dbReference type="Pfam" id="PF19051"/>
    </source>
</evidence>
<evidence type="ECO:0000313" key="2">
    <source>
        <dbReference type="EMBL" id="SVD35273.1"/>
    </source>
</evidence>
<feature type="domain" description="Gfo/Idh/MocA-like oxidoreductase bacterial type C-terminal" evidence="1">
    <location>
        <begin position="5"/>
        <end position="46"/>
    </location>
</feature>
<dbReference type="InterPro" id="IPR043906">
    <property type="entry name" value="Gfo/Idh/MocA_OxRdtase_bact_C"/>
</dbReference>